<feature type="domain" description="Thioredoxin" evidence="2">
    <location>
        <begin position="316"/>
        <end position="373"/>
    </location>
</feature>
<dbReference type="EMBL" id="JAGKQM010001269">
    <property type="protein sequence ID" value="KAH0852102.1"/>
    <property type="molecule type" value="Genomic_DNA"/>
</dbReference>
<dbReference type="PANTHER" id="PTHR42866:SF9">
    <property type="entry name" value="3-DEOXY-MANNO-OCTULOSONATE CYTIDYLYLTRANSFERASE"/>
    <property type="match status" value="1"/>
</dbReference>
<dbReference type="Gene3D" id="3.40.30.10">
    <property type="entry name" value="Glutaredoxin"/>
    <property type="match status" value="1"/>
</dbReference>
<keyword evidence="4" id="KW-1185">Reference proteome</keyword>
<comment type="caution">
    <text evidence="3">The sequence shown here is derived from an EMBL/GenBank/DDBJ whole genome shotgun (WGS) entry which is preliminary data.</text>
</comment>
<dbReference type="NCBIfam" id="NF009905">
    <property type="entry name" value="PRK13368.1"/>
    <property type="match status" value="1"/>
</dbReference>
<name>A0ABQ7XAC4_BRANA</name>
<proteinExistence type="inferred from homology"/>
<evidence type="ECO:0000313" key="3">
    <source>
        <dbReference type="EMBL" id="KAH0852102.1"/>
    </source>
</evidence>
<feature type="transmembrane region" description="Helical" evidence="1">
    <location>
        <begin position="16"/>
        <end position="37"/>
    </location>
</feature>
<keyword evidence="1" id="KW-0472">Membrane</keyword>
<dbReference type="Pfam" id="PF00085">
    <property type="entry name" value="Thioredoxin"/>
    <property type="match status" value="1"/>
</dbReference>
<dbReference type="PANTHER" id="PTHR42866">
    <property type="entry name" value="3-DEOXY-MANNO-OCTULOSONATE CYTIDYLYLTRANSFERASE"/>
    <property type="match status" value="1"/>
</dbReference>
<dbReference type="Gene3D" id="3.90.550.10">
    <property type="entry name" value="Spore Coat Polysaccharide Biosynthesis Protein SpsA, Chain A"/>
    <property type="match status" value="1"/>
</dbReference>
<dbReference type="Proteomes" id="UP000824890">
    <property type="component" value="Unassembled WGS sequence"/>
</dbReference>
<dbReference type="SUPFAM" id="SSF52833">
    <property type="entry name" value="Thioredoxin-like"/>
    <property type="match status" value="1"/>
</dbReference>
<sequence length="376" mass="41851">TLMTLCSSSSSSQKTWIVHGILVGMAIAAAIGARAYLGRSRKFRSRVVGIIPARYASSRFEGKPLVQILGKPMIQRTWERSKLASTLDHVVVATDDERIADCCRGFGADVIMTSESCRNGTERCNEALEKLEKEYDVVVNIQGDEPLIEPEIIDGVVKALQVSPDAVFSTAVTSLKPEDGLDPNRVKCVVDNRGYAIYFSRGLIPFNKSGGVNPEFPYMLHLGIQSFDSKFLNVYSELQPTPLQVEEDLEQLKVLENGYKMKVIKVDHEAHGVDTPEDVEKIESLMRFNSVGMCSESDALIKTYVSNELLDSVNLKEYRGSFKFYIVDVIKDQFIADQYSVRDLPTTIIFKDGENIASSIGPLSAKRLKSLVEQYL</sequence>
<dbReference type="NCBIfam" id="NF003950">
    <property type="entry name" value="PRK05450.1-3"/>
    <property type="match status" value="1"/>
</dbReference>
<dbReference type="NCBIfam" id="TIGR00466">
    <property type="entry name" value="kdsB"/>
    <property type="match status" value="1"/>
</dbReference>
<keyword evidence="1" id="KW-1133">Transmembrane helix</keyword>
<evidence type="ECO:0000313" key="4">
    <source>
        <dbReference type="Proteomes" id="UP000824890"/>
    </source>
</evidence>
<dbReference type="CDD" id="cd02947">
    <property type="entry name" value="TRX_family"/>
    <property type="match status" value="1"/>
</dbReference>
<dbReference type="InterPro" id="IPR003329">
    <property type="entry name" value="Cytidylyl_trans"/>
</dbReference>
<protein>
    <recommendedName>
        <fullName evidence="2">Thioredoxin domain-containing protein</fullName>
    </recommendedName>
</protein>
<dbReference type="NCBIfam" id="NF003952">
    <property type="entry name" value="PRK05450.1-5"/>
    <property type="match status" value="1"/>
</dbReference>
<reference evidence="3 4" key="1">
    <citation type="submission" date="2021-05" db="EMBL/GenBank/DDBJ databases">
        <title>Genome Assembly of Synthetic Allotetraploid Brassica napus Reveals Homoeologous Exchanges between Subgenomes.</title>
        <authorList>
            <person name="Davis J.T."/>
        </authorList>
    </citation>
    <scope>NUCLEOTIDE SEQUENCE [LARGE SCALE GENOMIC DNA]</scope>
    <source>
        <strain evidence="4">cv. Da-Ae</strain>
        <tissue evidence="3">Seedling</tissue>
    </source>
</reference>
<keyword evidence="1" id="KW-0812">Transmembrane</keyword>
<dbReference type="InterPro" id="IPR029044">
    <property type="entry name" value="Nucleotide-diphossugar_trans"/>
</dbReference>
<dbReference type="HAMAP" id="MF_00057">
    <property type="entry name" value="KdsB"/>
    <property type="match status" value="1"/>
</dbReference>
<dbReference type="InterPro" id="IPR036249">
    <property type="entry name" value="Thioredoxin-like_sf"/>
</dbReference>
<dbReference type="InterPro" id="IPR004528">
    <property type="entry name" value="KdsB"/>
</dbReference>
<evidence type="ECO:0000259" key="2">
    <source>
        <dbReference type="Pfam" id="PF00085"/>
    </source>
</evidence>
<feature type="non-terminal residue" evidence="3">
    <location>
        <position position="1"/>
    </location>
</feature>
<organism evidence="3 4">
    <name type="scientific">Brassica napus</name>
    <name type="common">Rape</name>
    <dbReference type="NCBI Taxonomy" id="3708"/>
    <lineage>
        <taxon>Eukaryota</taxon>
        <taxon>Viridiplantae</taxon>
        <taxon>Streptophyta</taxon>
        <taxon>Embryophyta</taxon>
        <taxon>Tracheophyta</taxon>
        <taxon>Spermatophyta</taxon>
        <taxon>Magnoliopsida</taxon>
        <taxon>eudicotyledons</taxon>
        <taxon>Gunneridae</taxon>
        <taxon>Pentapetalae</taxon>
        <taxon>rosids</taxon>
        <taxon>malvids</taxon>
        <taxon>Brassicales</taxon>
        <taxon>Brassicaceae</taxon>
        <taxon>Brassiceae</taxon>
        <taxon>Brassica</taxon>
    </lineage>
</organism>
<gene>
    <name evidence="3" type="ORF">HID58_094215</name>
</gene>
<dbReference type="SUPFAM" id="SSF53448">
    <property type="entry name" value="Nucleotide-diphospho-sugar transferases"/>
    <property type="match status" value="1"/>
</dbReference>
<dbReference type="Pfam" id="PF02348">
    <property type="entry name" value="CTP_transf_3"/>
    <property type="match status" value="1"/>
</dbReference>
<dbReference type="CDD" id="cd02517">
    <property type="entry name" value="CMP-KDO-Synthetase"/>
    <property type="match status" value="1"/>
</dbReference>
<evidence type="ECO:0000256" key="1">
    <source>
        <dbReference type="SAM" id="Phobius"/>
    </source>
</evidence>
<dbReference type="InterPro" id="IPR013766">
    <property type="entry name" value="Thioredoxin_domain"/>
</dbReference>
<accession>A0ABQ7XAC4</accession>